<dbReference type="EMBL" id="KN881643">
    <property type="protein sequence ID" value="KIY52479.1"/>
    <property type="molecule type" value="Genomic_DNA"/>
</dbReference>
<proteinExistence type="predicted"/>
<organism evidence="1 2">
    <name type="scientific">Fistulina hepatica ATCC 64428</name>
    <dbReference type="NCBI Taxonomy" id="1128425"/>
    <lineage>
        <taxon>Eukaryota</taxon>
        <taxon>Fungi</taxon>
        <taxon>Dikarya</taxon>
        <taxon>Basidiomycota</taxon>
        <taxon>Agaricomycotina</taxon>
        <taxon>Agaricomycetes</taxon>
        <taxon>Agaricomycetidae</taxon>
        <taxon>Agaricales</taxon>
        <taxon>Fistulinaceae</taxon>
        <taxon>Fistulina</taxon>
    </lineage>
</organism>
<reference evidence="1 2" key="1">
    <citation type="journal article" date="2015" name="Fungal Genet. Biol.">
        <title>Evolution of novel wood decay mechanisms in Agaricales revealed by the genome sequences of Fistulina hepatica and Cylindrobasidium torrendii.</title>
        <authorList>
            <person name="Floudas D."/>
            <person name="Held B.W."/>
            <person name="Riley R."/>
            <person name="Nagy L.G."/>
            <person name="Koehler G."/>
            <person name="Ransdell A.S."/>
            <person name="Younus H."/>
            <person name="Chow J."/>
            <person name="Chiniquy J."/>
            <person name="Lipzen A."/>
            <person name="Tritt A."/>
            <person name="Sun H."/>
            <person name="Haridas S."/>
            <person name="LaButti K."/>
            <person name="Ohm R.A."/>
            <person name="Kues U."/>
            <person name="Blanchette R.A."/>
            <person name="Grigoriev I.V."/>
            <person name="Minto R.E."/>
            <person name="Hibbett D.S."/>
        </authorList>
    </citation>
    <scope>NUCLEOTIDE SEQUENCE [LARGE SCALE GENOMIC DNA]</scope>
    <source>
        <strain evidence="1 2">ATCC 64428</strain>
    </source>
</reference>
<dbReference type="OrthoDB" id="3188866at2759"/>
<gene>
    <name evidence="1" type="ORF">FISHEDRAFT_35146</name>
</gene>
<dbReference type="Proteomes" id="UP000054144">
    <property type="component" value="Unassembled WGS sequence"/>
</dbReference>
<keyword evidence="2" id="KW-1185">Reference proteome</keyword>
<dbReference type="AlphaFoldDB" id="A0A0D7AL49"/>
<evidence type="ECO:0008006" key="3">
    <source>
        <dbReference type="Google" id="ProtNLM"/>
    </source>
</evidence>
<accession>A0A0D7AL49</accession>
<evidence type="ECO:0000313" key="1">
    <source>
        <dbReference type="EMBL" id="KIY52479.1"/>
    </source>
</evidence>
<sequence>MAEPRRALGGRFCPELTPELYREIAGLMGTRSDLASLARVSRGFQAAAEYSLYNTLYLIDPTCAMAAFRTLASQPRLAVLVDALTLYVPSDEEAYMDSEDDVDMDVSMALPEGYWHATASALRSMTRLRHLDVQISTEEQAQNAWILDDCSFRLRSFQCDFDWDAHLATFLNSQTDILDLCLLNFRKDSEGAGLSPDALPRLTIFHCPVLDASSVFLRNRPVTHLKTCLSSMRHSHSRATELLAESLRYASKPLRALDIADLPYCDPMELDWLVAASVDELRFLGTLALPVNGEARLRFYASLMRLPYLQCVTLDVSHWTPAPGSVVAFRALADEMRLYKPLIKTVIFVYGEFDRAVMTDDDGLFQLDELAGQDDLWREL</sequence>
<protein>
    <recommendedName>
        <fullName evidence="3">F-box domain-containing protein</fullName>
    </recommendedName>
</protein>
<evidence type="ECO:0000313" key="2">
    <source>
        <dbReference type="Proteomes" id="UP000054144"/>
    </source>
</evidence>
<name>A0A0D7AL49_9AGAR</name>